<keyword evidence="13" id="KW-0812">Transmembrane</keyword>
<feature type="domain" description="EGF-like" evidence="15">
    <location>
        <begin position="25"/>
        <end position="61"/>
    </location>
</feature>
<dbReference type="PANTHER" id="PTHR46806">
    <property type="entry name" value="F5/8 TYPE C DOMAIN-CONTAINING PROTEIN"/>
    <property type="match status" value="1"/>
</dbReference>
<keyword evidence="13" id="KW-1133">Transmembrane helix</keyword>
<evidence type="ECO:0000259" key="14">
    <source>
        <dbReference type="PROSITE" id="PS50022"/>
    </source>
</evidence>
<gene>
    <name evidence="16" type="ORF">pdam_00025377</name>
</gene>
<keyword evidence="3" id="KW-0964">Secreted</keyword>
<feature type="domain" description="F5/8 type C" evidence="14">
    <location>
        <begin position="209"/>
        <end position="349"/>
    </location>
</feature>
<sequence>MDNGNQYECVDAPSSGTQPPITPSSRDPCSPNPCSNGGTCNNNSNPYTCSCMFGYSGDNCDINSYEGKNSGVNMHSKKLPIIYSIYIYHINCGVIQGFPALRKVATTREKISYFFTCVDMANQLLSRHSPLALLGQTRRFKLSQKGKKTNTLKEKPKVAHSSYSKPSSGFYISLALYAIYLFIYLLQEFFWLVGSCFSFSLLEKKKLDCTNALGMQSGAIPDIRVTASSTWNSYTGASLARLNLTERGNYSGGWVAGVQALSQYLQIVFSATETVLTGIATQGREGANQWVKSYFLIYKNSNWHNYKETRGIAYTWQKRVNTSIRGHMFFANPLEGWSRLEFERIIYYP</sequence>
<evidence type="ECO:0000256" key="4">
    <source>
        <dbReference type="ARBA" id="ARBA00022536"/>
    </source>
</evidence>
<dbReference type="Gene3D" id="2.60.120.260">
    <property type="entry name" value="Galactose-binding domain-like"/>
    <property type="match status" value="1"/>
</dbReference>
<feature type="region of interest" description="Disordered" evidence="12">
    <location>
        <begin position="1"/>
        <end position="28"/>
    </location>
</feature>
<keyword evidence="8 13" id="KW-0472">Membrane</keyword>
<dbReference type="SMART" id="SM00181">
    <property type="entry name" value="EGF"/>
    <property type="match status" value="1"/>
</dbReference>
<dbReference type="InterPro" id="IPR008979">
    <property type="entry name" value="Galactose-bd-like_sf"/>
</dbReference>
<evidence type="ECO:0000256" key="6">
    <source>
        <dbReference type="ARBA" id="ARBA00022737"/>
    </source>
</evidence>
<organism evidence="16 17">
    <name type="scientific">Pocillopora damicornis</name>
    <name type="common">Cauliflower coral</name>
    <name type="synonym">Millepora damicornis</name>
    <dbReference type="NCBI Taxonomy" id="46731"/>
    <lineage>
        <taxon>Eukaryota</taxon>
        <taxon>Metazoa</taxon>
        <taxon>Cnidaria</taxon>
        <taxon>Anthozoa</taxon>
        <taxon>Hexacorallia</taxon>
        <taxon>Scleractinia</taxon>
        <taxon>Astrocoeniina</taxon>
        <taxon>Pocilloporidae</taxon>
        <taxon>Pocillopora</taxon>
    </lineage>
</organism>
<evidence type="ECO:0000313" key="16">
    <source>
        <dbReference type="EMBL" id="RMX53004.1"/>
    </source>
</evidence>
<keyword evidence="5" id="KW-0732">Signal</keyword>
<dbReference type="SUPFAM" id="SSF49785">
    <property type="entry name" value="Galactose-binding domain-like"/>
    <property type="match status" value="1"/>
</dbReference>
<dbReference type="InterPro" id="IPR050633">
    <property type="entry name" value="Neuropilin_MCO_CoagFactor"/>
</dbReference>
<dbReference type="GO" id="GO:0005576">
    <property type="term" value="C:extracellular region"/>
    <property type="evidence" value="ECO:0007669"/>
    <property type="project" value="UniProtKB-SubCell"/>
</dbReference>
<feature type="compositionally biased region" description="Polar residues" evidence="12">
    <location>
        <begin position="14"/>
        <end position="27"/>
    </location>
</feature>
<dbReference type="InterPro" id="IPR001881">
    <property type="entry name" value="EGF-like_Ca-bd_dom"/>
</dbReference>
<evidence type="ECO:0000256" key="13">
    <source>
        <dbReference type="SAM" id="Phobius"/>
    </source>
</evidence>
<evidence type="ECO:0000256" key="2">
    <source>
        <dbReference type="ARBA" id="ARBA00004613"/>
    </source>
</evidence>
<evidence type="ECO:0000256" key="8">
    <source>
        <dbReference type="ARBA" id="ARBA00023136"/>
    </source>
</evidence>
<dbReference type="FunFam" id="2.10.25.10:FF:000173">
    <property type="entry name" value="Neurogenic locus notch protein 2"/>
    <property type="match status" value="1"/>
</dbReference>
<dbReference type="PROSITE" id="PS01186">
    <property type="entry name" value="EGF_2"/>
    <property type="match status" value="1"/>
</dbReference>
<dbReference type="InterPro" id="IPR000421">
    <property type="entry name" value="FA58C"/>
</dbReference>
<dbReference type="AlphaFoldDB" id="A0A3M6UHK5"/>
<comment type="caution">
    <text evidence="16">The sequence shown here is derived from an EMBL/GenBank/DDBJ whole genome shotgun (WGS) entry which is preliminary data.</text>
</comment>
<comment type="caution">
    <text evidence="11">Lacks conserved residue(s) required for the propagation of feature annotation.</text>
</comment>
<keyword evidence="17" id="KW-1185">Reference proteome</keyword>
<evidence type="ECO:0000256" key="5">
    <source>
        <dbReference type="ARBA" id="ARBA00022729"/>
    </source>
</evidence>
<dbReference type="EMBL" id="RCHS01001531">
    <property type="protein sequence ID" value="RMX53004.1"/>
    <property type="molecule type" value="Genomic_DNA"/>
</dbReference>
<keyword evidence="4 11" id="KW-0245">EGF-like domain</keyword>
<dbReference type="PROSITE" id="PS00010">
    <property type="entry name" value="ASX_HYDROXYL"/>
    <property type="match status" value="1"/>
</dbReference>
<dbReference type="InterPro" id="IPR000152">
    <property type="entry name" value="EGF-type_Asp/Asn_hydroxyl_site"/>
</dbReference>
<dbReference type="Pfam" id="PF00008">
    <property type="entry name" value="EGF"/>
    <property type="match status" value="1"/>
</dbReference>
<dbReference type="PROSITE" id="PS00022">
    <property type="entry name" value="EGF_1"/>
    <property type="match status" value="1"/>
</dbReference>
<dbReference type="GO" id="GO:0005886">
    <property type="term" value="C:plasma membrane"/>
    <property type="evidence" value="ECO:0007669"/>
    <property type="project" value="TreeGrafter"/>
</dbReference>
<dbReference type="GO" id="GO:0005509">
    <property type="term" value="F:calcium ion binding"/>
    <property type="evidence" value="ECO:0007669"/>
    <property type="project" value="InterPro"/>
</dbReference>
<comment type="subcellular location">
    <subcellularLocation>
        <location evidence="1">Endomembrane system</location>
        <topology evidence="1">Peripheral membrane protein</topology>
    </subcellularLocation>
    <subcellularLocation>
        <location evidence="2">Secreted</location>
    </subcellularLocation>
</comment>
<feature type="disulfide bond" evidence="11">
    <location>
        <begin position="51"/>
        <end position="60"/>
    </location>
</feature>
<dbReference type="SMART" id="SM00179">
    <property type="entry name" value="EGF_CA"/>
    <property type="match status" value="1"/>
</dbReference>
<dbReference type="PANTHER" id="PTHR46806:SF5">
    <property type="entry name" value="F5_8 TYPE C DOMAIN-CONTAINING PROTEIN"/>
    <property type="match status" value="1"/>
</dbReference>
<dbReference type="GO" id="GO:0007155">
    <property type="term" value="P:cell adhesion"/>
    <property type="evidence" value="ECO:0007669"/>
    <property type="project" value="UniProtKB-KW"/>
</dbReference>
<dbReference type="Proteomes" id="UP000275408">
    <property type="component" value="Unassembled WGS sequence"/>
</dbReference>
<dbReference type="PROSITE" id="PS50022">
    <property type="entry name" value="FA58C_3"/>
    <property type="match status" value="1"/>
</dbReference>
<dbReference type="CDD" id="cd00054">
    <property type="entry name" value="EGF_CA"/>
    <property type="match status" value="1"/>
</dbReference>
<evidence type="ECO:0000256" key="9">
    <source>
        <dbReference type="ARBA" id="ARBA00023157"/>
    </source>
</evidence>
<dbReference type="InterPro" id="IPR000742">
    <property type="entry name" value="EGF"/>
</dbReference>
<dbReference type="GO" id="GO:0012505">
    <property type="term" value="C:endomembrane system"/>
    <property type="evidence" value="ECO:0007669"/>
    <property type="project" value="UniProtKB-SubCell"/>
</dbReference>
<keyword evidence="6" id="KW-0677">Repeat</keyword>
<evidence type="ECO:0000256" key="12">
    <source>
        <dbReference type="SAM" id="MobiDB-lite"/>
    </source>
</evidence>
<dbReference type="Pfam" id="PF00754">
    <property type="entry name" value="F5_F8_type_C"/>
    <property type="match status" value="1"/>
</dbReference>
<evidence type="ECO:0000256" key="10">
    <source>
        <dbReference type="ARBA" id="ARBA00023180"/>
    </source>
</evidence>
<protein>
    <recommendedName>
        <fullName evidence="18">EGF-like domain-containing protein</fullName>
    </recommendedName>
</protein>
<dbReference type="PRINTS" id="PR00010">
    <property type="entry name" value="EGFBLOOD"/>
</dbReference>
<evidence type="ECO:0000259" key="15">
    <source>
        <dbReference type="PROSITE" id="PS50026"/>
    </source>
</evidence>
<dbReference type="SUPFAM" id="SSF57196">
    <property type="entry name" value="EGF/Laminin"/>
    <property type="match status" value="1"/>
</dbReference>
<evidence type="ECO:0000256" key="11">
    <source>
        <dbReference type="PROSITE-ProRule" id="PRU00076"/>
    </source>
</evidence>
<dbReference type="PROSITE" id="PS50026">
    <property type="entry name" value="EGF_3"/>
    <property type="match status" value="1"/>
</dbReference>
<reference evidence="16 17" key="1">
    <citation type="journal article" date="2018" name="Sci. Rep.">
        <title>Comparative analysis of the Pocillopora damicornis genome highlights role of immune system in coral evolution.</title>
        <authorList>
            <person name="Cunning R."/>
            <person name="Bay R.A."/>
            <person name="Gillette P."/>
            <person name="Baker A.C."/>
            <person name="Traylor-Knowles N."/>
        </authorList>
    </citation>
    <scope>NUCLEOTIDE SEQUENCE [LARGE SCALE GENOMIC DNA]</scope>
    <source>
        <strain evidence="16">RSMAS</strain>
        <tissue evidence="16">Whole animal</tissue>
    </source>
</reference>
<evidence type="ECO:0000313" key="17">
    <source>
        <dbReference type="Proteomes" id="UP000275408"/>
    </source>
</evidence>
<evidence type="ECO:0000256" key="1">
    <source>
        <dbReference type="ARBA" id="ARBA00004184"/>
    </source>
</evidence>
<feature type="non-terminal residue" evidence="16">
    <location>
        <position position="349"/>
    </location>
</feature>
<evidence type="ECO:0000256" key="7">
    <source>
        <dbReference type="ARBA" id="ARBA00022889"/>
    </source>
</evidence>
<feature type="transmembrane region" description="Helical" evidence="13">
    <location>
        <begin position="170"/>
        <end position="197"/>
    </location>
</feature>
<evidence type="ECO:0000256" key="3">
    <source>
        <dbReference type="ARBA" id="ARBA00022525"/>
    </source>
</evidence>
<dbReference type="GO" id="GO:0038023">
    <property type="term" value="F:signaling receptor activity"/>
    <property type="evidence" value="ECO:0007669"/>
    <property type="project" value="TreeGrafter"/>
</dbReference>
<proteinExistence type="predicted"/>
<keyword evidence="7" id="KW-0130">Cell adhesion</keyword>
<evidence type="ECO:0008006" key="18">
    <source>
        <dbReference type="Google" id="ProtNLM"/>
    </source>
</evidence>
<dbReference type="Gene3D" id="2.10.25.10">
    <property type="entry name" value="Laminin"/>
    <property type="match status" value="1"/>
</dbReference>
<keyword evidence="9 11" id="KW-1015">Disulfide bond</keyword>
<name>A0A3M6UHK5_POCDA</name>
<accession>A0A3M6UHK5</accession>
<keyword evidence="10" id="KW-0325">Glycoprotein</keyword>